<evidence type="ECO:0000256" key="2">
    <source>
        <dbReference type="ARBA" id="ARBA00022734"/>
    </source>
</evidence>
<evidence type="ECO:0000313" key="6">
    <source>
        <dbReference type="Proteomes" id="UP000525078"/>
    </source>
</evidence>
<comment type="similarity">
    <text evidence="1">Belongs to the leguminous lectin family.</text>
</comment>
<comment type="caution">
    <text evidence="5">The sequence shown here is derived from an EMBL/GenBank/DDBJ whole genome shotgun (WGS) entry which is preliminary data.</text>
</comment>
<evidence type="ECO:0000259" key="4">
    <source>
        <dbReference type="Pfam" id="PF00139"/>
    </source>
</evidence>
<dbReference type="Pfam" id="PF00139">
    <property type="entry name" value="Lectin_legB"/>
    <property type="match status" value="1"/>
</dbReference>
<dbReference type="Proteomes" id="UP000525078">
    <property type="component" value="Unassembled WGS sequence"/>
</dbReference>
<organism evidence="5 6">
    <name type="scientific">Cannabis sativa</name>
    <name type="common">Hemp</name>
    <name type="synonym">Marijuana</name>
    <dbReference type="NCBI Taxonomy" id="3483"/>
    <lineage>
        <taxon>Eukaryota</taxon>
        <taxon>Viridiplantae</taxon>
        <taxon>Streptophyta</taxon>
        <taxon>Embryophyta</taxon>
        <taxon>Tracheophyta</taxon>
        <taxon>Spermatophyta</taxon>
        <taxon>Magnoliopsida</taxon>
        <taxon>eudicotyledons</taxon>
        <taxon>Gunneridae</taxon>
        <taxon>Pentapetalae</taxon>
        <taxon>rosids</taxon>
        <taxon>fabids</taxon>
        <taxon>Rosales</taxon>
        <taxon>Cannabaceae</taxon>
        <taxon>Cannabis</taxon>
    </lineage>
</organism>
<dbReference type="GO" id="GO:0030246">
    <property type="term" value="F:carbohydrate binding"/>
    <property type="evidence" value="ECO:0007669"/>
    <property type="project" value="UniProtKB-KW"/>
</dbReference>
<keyword evidence="2" id="KW-0430">Lectin</keyword>
<protein>
    <recommendedName>
        <fullName evidence="4">Legume lectin domain-containing protein</fullName>
    </recommendedName>
</protein>
<dbReference type="Gene3D" id="2.60.120.200">
    <property type="match status" value="1"/>
</dbReference>
<accession>A0A7J6E7W4</accession>
<dbReference type="SUPFAM" id="SSF49899">
    <property type="entry name" value="Concanavalin A-like lectins/glucanases"/>
    <property type="match status" value="1"/>
</dbReference>
<dbReference type="EMBL" id="JAATIP010000287">
    <property type="protein sequence ID" value="KAF4353930.1"/>
    <property type="molecule type" value="Genomic_DNA"/>
</dbReference>
<gene>
    <name evidence="5" type="ORF">F8388_008568</name>
</gene>
<feature type="signal peptide" evidence="3">
    <location>
        <begin position="1"/>
        <end position="27"/>
    </location>
</feature>
<reference evidence="5 6" key="1">
    <citation type="journal article" date="2020" name="bioRxiv">
        <title>Sequence and annotation of 42 cannabis genomes reveals extensive copy number variation in cannabinoid synthesis and pathogen resistance genes.</title>
        <authorList>
            <person name="Mckernan K.J."/>
            <person name="Helbert Y."/>
            <person name="Kane L.T."/>
            <person name="Ebling H."/>
            <person name="Zhang L."/>
            <person name="Liu B."/>
            <person name="Eaton Z."/>
            <person name="Mclaughlin S."/>
            <person name="Kingan S."/>
            <person name="Baybayan P."/>
            <person name="Concepcion G."/>
            <person name="Jordan M."/>
            <person name="Riva A."/>
            <person name="Barbazuk W."/>
            <person name="Harkins T."/>
        </authorList>
    </citation>
    <scope>NUCLEOTIDE SEQUENCE [LARGE SCALE GENOMIC DNA]</scope>
    <source>
        <strain evidence="6">cv. Jamaican Lion 4</strain>
        <tissue evidence="5">Leaf</tissue>
    </source>
</reference>
<dbReference type="InterPro" id="IPR001220">
    <property type="entry name" value="Legume_lectin_dom"/>
</dbReference>
<evidence type="ECO:0000256" key="1">
    <source>
        <dbReference type="ARBA" id="ARBA00007606"/>
    </source>
</evidence>
<proteinExistence type="inferred from homology"/>
<feature type="domain" description="Legume lectin" evidence="4">
    <location>
        <begin position="28"/>
        <end position="79"/>
    </location>
</feature>
<sequence>MKTPPKFQTFLLILQTLHLLLLPSALSVEFIFNGFNNSNNNLLLYGNATADDYSNNLTLTNNTHFSIGRALFKTKIPTKKTQLLLSPPFLNLLHLQLEDLRITGRG</sequence>
<name>A0A7J6E7W4_CANSA</name>
<keyword evidence="3" id="KW-0732">Signal</keyword>
<feature type="chain" id="PRO_5029721445" description="Legume lectin domain-containing protein" evidence="3">
    <location>
        <begin position="28"/>
        <end position="106"/>
    </location>
</feature>
<evidence type="ECO:0000313" key="5">
    <source>
        <dbReference type="EMBL" id="KAF4353930.1"/>
    </source>
</evidence>
<dbReference type="AlphaFoldDB" id="A0A7J6E7W4"/>
<dbReference type="InterPro" id="IPR013320">
    <property type="entry name" value="ConA-like_dom_sf"/>
</dbReference>
<evidence type="ECO:0000256" key="3">
    <source>
        <dbReference type="SAM" id="SignalP"/>
    </source>
</evidence>